<organism evidence="2 3">
    <name type="scientific">Phocaeicola sartorii</name>
    <dbReference type="NCBI Taxonomy" id="671267"/>
    <lineage>
        <taxon>Bacteria</taxon>
        <taxon>Pseudomonadati</taxon>
        <taxon>Bacteroidota</taxon>
        <taxon>Bacteroidia</taxon>
        <taxon>Bacteroidales</taxon>
        <taxon>Bacteroidaceae</taxon>
        <taxon>Phocaeicola</taxon>
    </lineage>
</organism>
<evidence type="ECO:0000313" key="3">
    <source>
        <dbReference type="Proteomes" id="UP000310760"/>
    </source>
</evidence>
<dbReference type="Gene3D" id="3.40.50.2000">
    <property type="entry name" value="Glycogen Phosphorylase B"/>
    <property type="match status" value="2"/>
</dbReference>
<evidence type="ECO:0000313" key="2">
    <source>
        <dbReference type="EMBL" id="TGY70290.1"/>
    </source>
</evidence>
<dbReference type="InterPro" id="IPR001296">
    <property type="entry name" value="Glyco_trans_1"/>
</dbReference>
<comment type="caution">
    <text evidence="2">The sequence shown here is derived from an EMBL/GenBank/DDBJ whole genome shotgun (WGS) entry which is preliminary data.</text>
</comment>
<gene>
    <name evidence="2" type="ORF">E5339_10285</name>
</gene>
<dbReference type="AlphaFoldDB" id="A0A4S2FML8"/>
<sequence length="371" mass="42624">MAEERPTPVNPLTIYFYHTRLTRESYEEWKDYKFPGHILYGLPLLEKYGIRSVMHKYKAFPGRLKLMLYATKEILCCKEPYEVLYGTSFRGLELIILLRALGLYRKPIVIWHHTALRTASGKIRERISRFFYKGIDHMFLFSKKLIKDSLATGKAPEEKLQLIHWGPDLAFYDHILQAMPDRKPEGFISTGKENRDVDTMLQAFCATGQPLDLYIAPANGSVNYRQIIENFCLPRSVQVHYTDGVIPYLLAQKVARKSCVVICCMDFPYTVGLTTLVEALALGIPVICSRNPNFEMDIDKEEIGITVAYNDVEGWINAIRRIAGHPEEAQKMGANARKLAEERFNLEIFSREIAESLLEISKMSPKKRTFA</sequence>
<reference evidence="2 3" key="1">
    <citation type="submission" date="2019-04" db="EMBL/GenBank/DDBJ databases">
        <title>Microbes associate with the intestines of laboratory mice.</title>
        <authorList>
            <person name="Navarre W."/>
            <person name="Wong E."/>
            <person name="Huang K."/>
            <person name="Tropini C."/>
            <person name="Ng K."/>
            <person name="Yu B."/>
        </authorList>
    </citation>
    <scope>NUCLEOTIDE SEQUENCE [LARGE SCALE GENOMIC DNA]</scope>
    <source>
        <strain evidence="2 3">NM22_B1</strain>
    </source>
</reference>
<accession>A0A4S2FML8</accession>
<dbReference type="PANTHER" id="PTHR12526:SF590">
    <property type="entry name" value="ALPHA-MALTOSE-1-PHOSPHATE SYNTHASE"/>
    <property type="match status" value="1"/>
</dbReference>
<dbReference type="Pfam" id="PF00534">
    <property type="entry name" value="Glycos_transf_1"/>
    <property type="match status" value="1"/>
</dbReference>
<dbReference type="GO" id="GO:0016757">
    <property type="term" value="F:glycosyltransferase activity"/>
    <property type="evidence" value="ECO:0007669"/>
    <property type="project" value="InterPro"/>
</dbReference>
<dbReference type="SUPFAM" id="SSF53756">
    <property type="entry name" value="UDP-Glycosyltransferase/glycogen phosphorylase"/>
    <property type="match status" value="1"/>
</dbReference>
<dbReference type="PANTHER" id="PTHR12526">
    <property type="entry name" value="GLYCOSYLTRANSFERASE"/>
    <property type="match status" value="1"/>
</dbReference>
<proteinExistence type="predicted"/>
<name>A0A4S2FML8_9BACT</name>
<dbReference type="RefSeq" id="WP_135951544.1">
    <property type="nucleotide sequence ID" value="NZ_CAONFL010000009.1"/>
</dbReference>
<evidence type="ECO:0000259" key="1">
    <source>
        <dbReference type="Pfam" id="PF00534"/>
    </source>
</evidence>
<keyword evidence="2" id="KW-0808">Transferase</keyword>
<dbReference type="EMBL" id="SRYJ01000020">
    <property type="protein sequence ID" value="TGY70290.1"/>
    <property type="molecule type" value="Genomic_DNA"/>
</dbReference>
<feature type="domain" description="Glycosyl transferase family 1" evidence="1">
    <location>
        <begin position="274"/>
        <end position="338"/>
    </location>
</feature>
<dbReference type="Proteomes" id="UP000310760">
    <property type="component" value="Unassembled WGS sequence"/>
</dbReference>
<dbReference type="CDD" id="cd03801">
    <property type="entry name" value="GT4_PimA-like"/>
    <property type="match status" value="1"/>
</dbReference>
<protein>
    <submittedName>
        <fullName evidence="2">Glycosyltransferase</fullName>
    </submittedName>
</protein>